<dbReference type="InterPro" id="IPR050256">
    <property type="entry name" value="Glycosyltransferase_2"/>
</dbReference>
<dbReference type="InterPro" id="IPR001173">
    <property type="entry name" value="Glyco_trans_2-like"/>
</dbReference>
<keyword evidence="1" id="KW-0812">Transmembrane</keyword>
<keyword evidence="1" id="KW-0472">Membrane</keyword>
<dbReference type="SUPFAM" id="SSF53448">
    <property type="entry name" value="Nucleotide-diphospho-sugar transferases"/>
    <property type="match status" value="1"/>
</dbReference>
<evidence type="ECO:0000313" key="4">
    <source>
        <dbReference type="Proteomes" id="UP000823634"/>
    </source>
</evidence>
<evidence type="ECO:0000259" key="2">
    <source>
        <dbReference type="Pfam" id="PF00535"/>
    </source>
</evidence>
<keyword evidence="1" id="KW-1133">Transmembrane helix</keyword>
<dbReference type="Pfam" id="PF00535">
    <property type="entry name" value="Glycos_transf_2"/>
    <property type="match status" value="1"/>
</dbReference>
<reference evidence="3" key="1">
    <citation type="submission" date="2020-10" db="EMBL/GenBank/DDBJ databases">
        <authorList>
            <person name="Gilroy R."/>
        </authorList>
    </citation>
    <scope>NUCLEOTIDE SEQUENCE</scope>
    <source>
        <strain evidence="3">17113</strain>
    </source>
</reference>
<dbReference type="Proteomes" id="UP000823634">
    <property type="component" value="Unassembled WGS sequence"/>
</dbReference>
<dbReference type="Gene3D" id="3.90.550.10">
    <property type="entry name" value="Spore Coat Polysaccharide Biosynthesis Protein SpsA, Chain A"/>
    <property type="match status" value="1"/>
</dbReference>
<organism evidence="3 4">
    <name type="scientific">Candidatus Alloenteromonas pullistercoris</name>
    <dbReference type="NCBI Taxonomy" id="2840785"/>
    <lineage>
        <taxon>Bacteria</taxon>
        <taxon>Bacillati</taxon>
        <taxon>Bacillota</taxon>
        <taxon>Bacillota incertae sedis</taxon>
        <taxon>Candidatus Alloenteromonas</taxon>
    </lineage>
</organism>
<dbReference type="PANTHER" id="PTHR48090">
    <property type="entry name" value="UNDECAPRENYL-PHOSPHATE 4-DEOXY-4-FORMAMIDO-L-ARABINOSE TRANSFERASE-RELATED"/>
    <property type="match status" value="1"/>
</dbReference>
<gene>
    <name evidence="3" type="ORF">IAC61_04040</name>
</gene>
<feature type="transmembrane region" description="Helical" evidence="1">
    <location>
        <begin position="230"/>
        <end position="251"/>
    </location>
</feature>
<protein>
    <submittedName>
        <fullName evidence="3">Glycosyltransferase</fullName>
    </submittedName>
</protein>
<name>A0A9D9GWF4_9FIRM</name>
<comment type="caution">
    <text evidence="3">The sequence shown here is derived from an EMBL/GenBank/DDBJ whole genome shotgun (WGS) entry which is preliminary data.</text>
</comment>
<feature type="transmembrane region" description="Helical" evidence="1">
    <location>
        <begin position="271"/>
        <end position="290"/>
    </location>
</feature>
<reference evidence="3" key="2">
    <citation type="journal article" date="2021" name="PeerJ">
        <title>Extensive microbial diversity within the chicken gut microbiome revealed by metagenomics and culture.</title>
        <authorList>
            <person name="Gilroy R."/>
            <person name="Ravi A."/>
            <person name="Getino M."/>
            <person name="Pursley I."/>
            <person name="Horton D.L."/>
            <person name="Alikhan N.F."/>
            <person name="Baker D."/>
            <person name="Gharbi K."/>
            <person name="Hall N."/>
            <person name="Watson M."/>
            <person name="Adriaenssens E.M."/>
            <person name="Foster-Nyarko E."/>
            <person name="Jarju S."/>
            <person name="Secka A."/>
            <person name="Antonio M."/>
            <person name="Oren A."/>
            <person name="Chaudhuri R.R."/>
            <person name="La Ragione R."/>
            <person name="Hildebrand F."/>
            <person name="Pallen M.J."/>
        </authorList>
    </citation>
    <scope>NUCLEOTIDE SEQUENCE</scope>
    <source>
        <strain evidence="3">17113</strain>
    </source>
</reference>
<evidence type="ECO:0000256" key="1">
    <source>
        <dbReference type="SAM" id="Phobius"/>
    </source>
</evidence>
<sequence length="294" mass="32542">MKRIALLIPCYNEEKTIAQVLEDAKKNIPEAEVYVFDNNSTDSSAEIASSYGANVIPVKEQGKGNVVKAMFSSVKADCYIMIDADATYELSDAKALVDDVLENGVDMALADRLSGDYFQKNKRPFHNFGNSLVRFLVNLLFGGKISDAMTGFRAFSPRFASSFVPKTTGFQIETEMDIFALTNGYTISSHKCQYKDRPEDSPSKLNTYKDGMRVLWLILSSFFLLKPFQALGLCSLPFIVLGAILGIFPFIQATNPNLYDSVNLGLGYSSLVLLILGIILFLIGFALRLIKGRK</sequence>
<dbReference type="EMBL" id="JADINA010000026">
    <property type="protein sequence ID" value="MBO8426473.1"/>
    <property type="molecule type" value="Genomic_DNA"/>
</dbReference>
<dbReference type="AlphaFoldDB" id="A0A9D9GWF4"/>
<accession>A0A9D9GWF4</accession>
<feature type="domain" description="Glycosyltransferase 2-like" evidence="2">
    <location>
        <begin position="7"/>
        <end position="156"/>
    </location>
</feature>
<dbReference type="PANTHER" id="PTHR48090:SF7">
    <property type="entry name" value="RFBJ PROTEIN"/>
    <property type="match status" value="1"/>
</dbReference>
<dbReference type="InterPro" id="IPR029044">
    <property type="entry name" value="Nucleotide-diphossugar_trans"/>
</dbReference>
<evidence type="ECO:0000313" key="3">
    <source>
        <dbReference type="EMBL" id="MBO8426473.1"/>
    </source>
</evidence>
<dbReference type="CDD" id="cd04179">
    <property type="entry name" value="DPM_DPG-synthase_like"/>
    <property type="match status" value="1"/>
</dbReference>
<proteinExistence type="predicted"/>